<protein>
    <submittedName>
        <fullName evidence="3">Uncharacterized protein</fullName>
    </submittedName>
</protein>
<evidence type="ECO:0000256" key="1">
    <source>
        <dbReference type="SAM" id="MobiDB-lite"/>
    </source>
</evidence>
<name>A0A644UE49_9ZZZZ</name>
<feature type="transmembrane region" description="Helical" evidence="2">
    <location>
        <begin position="34"/>
        <end position="53"/>
    </location>
</feature>
<comment type="caution">
    <text evidence="3">The sequence shown here is derived from an EMBL/GenBank/DDBJ whole genome shotgun (WGS) entry which is preliminary data.</text>
</comment>
<organism evidence="3">
    <name type="scientific">bioreactor metagenome</name>
    <dbReference type="NCBI Taxonomy" id="1076179"/>
    <lineage>
        <taxon>unclassified sequences</taxon>
        <taxon>metagenomes</taxon>
        <taxon>ecological metagenomes</taxon>
    </lineage>
</organism>
<keyword evidence="2" id="KW-1133">Transmembrane helix</keyword>
<evidence type="ECO:0000256" key="2">
    <source>
        <dbReference type="SAM" id="Phobius"/>
    </source>
</evidence>
<gene>
    <name evidence="3" type="ORF">SDC9_23036</name>
</gene>
<evidence type="ECO:0000313" key="3">
    <source>
        <dbReference type="EMBL" id="MPL77184.1"/>
    </source>
</evidence>
<reference evidence="3" key="1">
    <citation type="submission" date="2019-08" db="EMBL/GenBank/DDBJ databases">
        <authorList>
            <person name="Kucharzyk K."/>
            <person name="Murdoch R.W."/>
            <person name="Higgins S."/>
            <person name="Loffler F."/>
        </authorList>
    </citation>
    <scope>NUCLEOTIDE SEQUENCE</scope>
</reference>
<accession>A0A644UE49</accession>
<dbReference type="AlphaFoldDB" id="A0A644UE49"/>
<feature type="region of interest" description="Disordered" evidence="1">
    <location>
        <begin position="58"/>
        <end position="86"/>
    </location>
</feature>
<dbReference type="EMBL" id="VSSQ01000104">
    <property type="protein sequence ID" value="MPL77184.1"/>
    <property type="molecule type" value="Genomic_DNA"/>
</dbReference>
<keyword evidence="2" id="KW-0812">Transmembrane</keyword>
<sequence>MVALAVGIVLVIVAVLLCLPFVGWWADVLAFLKGSIPVIAVLVGVVAILIGVADIKDKREAEKEEQEEARTEEKEAAAKGGEERKE</sequence>
<proteinExistence type="predicted"/>
<keyword evidence="2" id="KW-0472">Membrane</keyword>